<dbReference type="AlphaFoldDB" id="A0A402CKC9"/>
<evidence type="ECO:0000313" key="3">
    <source>
        <dbReference type="Proteomes" id="UP000287519"/>
    </source>
</evidence>
<keyword evidence="3" id="KW-1185">Reference proteome</keyword>
<feature type="region of interest" description="Disordered" evidence="1">
    <location>
        <begin position="1"/>
        <end position="24"/>
    </location>
</feature>
<dbReference type="EMBL" id="BHYM01000085">
    <property type="protein sequence ID" value="GCE44062.1"/>
    <property type="molecule type" value="Genomic_DNA"/>
</dbReference>
<reference evidence="2 3" key="1">
    <citation type="submission" date="2018-11" db="EMBL/GenBank/DDBJ databases">
        <title>Microbial catabolism of amino acid.</title>
        <authorList>
            <person name="Hibi M."/>
            <person name="Ogawa J."/>
        </authorList>
    </citation>
    <scope>NUCLEOTIDE SEQUENCE [LARGE SCALE GENOMIC DNA]</scope>
    <source>
        <strain evidence="2 3">C31-06</strain>
    </source>
</reference>
<organism evidence="2 3">
    <name type="scientific">Rhodococcus wratislaviensis</name>
    <name type="common">Tsukamurella wratislaviensis</name>
    <dbReference type="NCBI Taxonomy" id="44752"/>
    <lineage>
        <taxon>Bacteria</taxon>
        <taxon>Bacillati</taxon>
        <taxon>Actinomycetota</taxon>
        <taxon>Actinomycetes</taxon>
        <taxon>Mycobacteriales</taxon>
        <taxon>Nocardiaceae</taxon>
        <taxon>Rhodococcus</taxon>
    </lineage>
</organism>
<protein>
    <submittedName>
        <fullName evidence="2">Uncharacterized protein</fullName>
    </submittedName>
</protein>
<comment type="caution">
    <text evidence="2">The sequence shown here is derived from an EMBL/GenBank/DDBJ whole genome shotgun (WGS) entry which is preliminary data.</text>
</comment>
<evidence type="ECO:0000256" key="1">
    <source>
        <dbReference type="SAM" id="MobiDB-lite"/>
    </source>
</evidence>
<dbReference type="Proteomes" id="UP000287519">
    <property type="component" value="Unassembled WGS sequence"/>
</dbReference>
<evidence type="ECO:0000313" key="2">
    <source>
        <dbReference type="EMBL" id="GCE44062.1"/>
    </source>
</evidence>
<sequence>MRRVSGNPDIDDDPRCMDGSSTTNSAGFRVDDAMARLIACAFVVVATTATG</sequence>
<proteinExistence type="predicted"/>
<name>A0A402CKC9_RHOWR</name>
<accession>A0A402CKC9</accession>
<gene>
    <name evidence="2" type="ORF">Rhow_008360</name>
</gene>